<feature type="non-terminal residue" evidence="3">
    <location>
        <position position="99"/>
    </location>
</feature>
<evidence type="ECO:0000259" key="2">
    <source>
        <dbReference type="Pfam" id="PF01523"/>
    </source>
</evidence>
<accession>A0A317CTZ3</accession>
<dbReference type="InterPro" id="IPR002510">
    <property type="entry name" value="Metalloprtase-TldD/E_N"/>
</dbReference>
<dbReference type="SUPFAM" id="SSF111283">
    <property type="entry name" value="Putative modulator of DNA gyrase, PmbA/TldD"/>
    <property type="match status" value="1"/>
</dbReference>
<keyword evidence="4" id="KW-1185">Reference proteome</keyword>
<comment type="similarity">
    <text evidence="1">Belongs to the peptidase U62 family.</text>
</comment>
<proteinExistence type="inferred from homology"/>
<dbReference type="GO" id="GO:0006508">
    <property type="term" value="P:proteolysis"/>
    <property type="evidence" value="ECO:0007669"/>
    <property type="project" value="InterPro"/>
</dbReference>
<reference evidence="3 4" key="1">
    <citation type="submission" date="2018-05" db="EMBL/GenBank/DDBJ databases">
        <title>Micromonospora atacamensis sp. nov., a novel actinobacteria isolated from high altitude Atacama Desert soil.</title>
        <authorList>
            <person name="Carro L."/>
            <person name="Golinska P."/>
            <person name="Klenk H.-P."/>
            <person name="Goodfellow M."/>
        </authorList>
    </citation>
    <scope>NUCLEOTIDE SEQUENCE [LARGE SCALE GENOMIC DNA]</scope>
    <source>
        <strain evidence="3 4">5R2A7</strain>
    </source>
</reference>
<dbReference type="Proteomes" id="UP000245410">
    <property type="component" value="Unassembled WGS sequence"/>
</dbReference>
<dbReference type="Pfam" id="PF01523">
    <property type="entry name" value="PmbA_TldD_1st"/>
    <property type="match status" value="1"/>
</dbReference>
<feature type="domain" description="Metalloprotease TldD/E N-terminal" evidence="2">
    <location>
        <begin position="29"/>
        <end position="93"/>
    </location>
</feature>
<sequence>MTAGGPTELELAGRVVELVRRLGGPAAQAEAVVTRADLALTRFANSAIHQNVAESTVGVRLRLHVDGRTAAGSGSVVTTDGLHALVARTLAAARLCPPD</sequence>
<evidence type="ECO:0000313" key="3">
    <source>
        <dbReference type="EMBL" id="PWR06108.1"/>
    </source>
</evidence>
<name>A0A317CTZ3_9ACTN</name>
<dbReference type="EMBL" id="QGKR01000268">
    <property type="protein sequence ID" value="PWR06108.1"/>
    <property type="molecule type" value="Genomic_DNA"/>
</dbReference>
<dbReference type="InterPro" id="IPR035068">
    <property type="entry name" value="TldD/PmbA_N"/>
</dbReference>
<dbReference type="InterPro" id="IPR036059">
    <property type="entry name" value="TldD/PmbA_sf"/>
</dbReference>
<organism evidence="3 4">
    <name type="scientific">Micromonospora acroterricola</name>
    <dbReference type="NCBI Taxonomy" id="2202421"/>
    <lineage>
        <taxon>Bacteria</taxon>
        <taxon>Bacillati</taxon>
        <taxon>Actinomycetota</taxon>
        <taxon>Actinomycetes</taxon>
        <taxon>Micromonosporales</taxon>
        <taxon>Micromonosporaceae</taxon>
        <taxon>Micromonospora</taxon>
    </lineage>
</organism>
<comment type="caution">
    <text evidence="3">The sequence shown here is derived from an EMBL/GenBank/DDBJ whole genome shotgun (WGS) entry which is preliminary data.</text>
</comment>
<gene>
    <name evidence="3" type="ORF">DKT68_23590</name>
</gene>
<dbReference type="GO" id="GO:0008237">
    <property type="term" value="F:metallopeptidase activity"/>
    <property type="evidence" value="ECO:0007669"/>
    <property type="project" value="InterPro"/>
</dbReference>
<dbReference type="RefSeq" id="WP_330848945.1">
    <property type="nucleotide sequence ID" value="NZ_QGKR01000268.1"/>
</dbReference>
<evidence type="ECO:0000313" key="4">
    <source>
        <dbReference type="Proteomes" id="UP000245410"/>
    </source>
</evidence>
<protein>
    <submittedName>
        <fullName evidence="3">Peptidase U62</fullName>
    </submittedName>
</protein>
<evidence type="ECO:0000256" key="1">
    <source>
        <dbReference type="ARBA" id="ARBA00005836"/>
    </source>
</evidence>
<dbReference type="AlphaFoldDB" id="A0A317CTZ3"/>
<dbReference type="Gene3D" id="3.30.2290.10">
    <property type="entry name" value="PmbA/TldD superfamily"/>
    <property type="match status" value="1"/>
</dbReference>